<dbReference type="PANTHER" id="PTHR23508:SF10">
    <property type="entry name" value="CARBOXYLIC ACID TRANSPORTER PROTEIN HOMOLOG"/>
    <property type="match status" value="1"/>
</dbReference>
<evidence type="ECO:0000259" key="6">
    <source>
        <dbReference type="PROSITE" id="PS50850"/>
    </source>
</evidence>
<feature type="transmembrane region" description="Helical" evidence="5">
    <location>
        <begin position="153"/>
        <end position="173"/>
    </location>
</feature>
<dbReference type="PROSITE" id="PS50850">
    <property type="entry name" value="MFS"/>
    <property type="match status" value="1"/>
</dbReference>
<dbReference type="SUPFAM" id="SSF103473">
    <property type="entry name" value="MFS general substrate transporter"/>
    <property type="match status" value="1"/>
</dbReference>
<evidence type="ECO:0000256" key="4">
    <source>
        <dbReference type="ARBA" id="ARBA00023136"/>
    </source>
</evidence>
<reference evidence="7 8" key="1">
    <citation type="submission" date="2017-06" db="EMBL/GenBank/DDBJ databases">
        <title>Metabolic interaction between xylem feeders and their symbionts.</title>
        <authorList>
            <person name="Chouaia B."/>
        </authorList>
    </citation>
    <scope>NUCLEOTIDE SEQUENCE [LARGE SCALE GENOMIC DNA]</scope>
    <source>
        <strain evidence="7 8">Gra</strain>
    </source>
</reference>
<evidence type="ECO:0000256" key="2">
    <source>
        <dbReference type="ARBA" id="ARBA00022692"/>
    </source>
</evidence>
<proteinExistence type="predicted"/>
<feature type="transmembrane region" description="Helical" evidence="5">
    <location>
        <begin position="25"/>
        <end position="46"/>
    </location>
</feature>
<dbReference type="Proteomes" id="UP000234253">
    <property type="component" value="Unassembled WGS sequence"/>
</dbReference>
<dbReference type="InterPro" id="IPR005828">
    <property type="entry name" value="MFS_sugar_transport-like"/>
</dbReference>
<feature type="transmembrane region" description="Helical" evidence="5">
    <location>
        <begin position="293"/>
        <end position="313"/>
    </location>
</feature>
<feature type="domain" description="Major facilitator superfamily (MFS) profile" evidence="6">
    <location>
        <begin position="26"/>
        <end position="460"/>
    </location>
</feature>
<evidence type="ECO:0000256" key="1">
    <source>
        <dbReference type="ARBA" id="ARBA00004141"/>
    </source>
</evidence>
<feature type="transmembrane region" description="Helical" evidence="5">
    <location>
        <begin position="117"/>
        <end position="141"/>
    </location>
</feature>
<keyword evidence="3 5" id="KW-1133">Transmembrane helix</keyword>
<dbReference type="EMBL" id="NJPO01000135">
    <property type="protein sequence ID" value="PLK58384.1"/>
    <property type="molecule type" value="Genomic_DNA"/>
</dbReference>
<dbReference type="InterPro" id="IPR036259">
    <property type="entry name" value="MFS_trans_sf"/>
</dbReference>
<dbReference type="CDD" id="cd17316">
    <property type="entry name" value="MFS_SV2_like"/>
    <property type="match status" value="1"/>
</dbReference>
<dbReference type="Pfam" id="PF00083">
    <property type="entry name" value="Sugar_tr"/>
    <property type="match status" value="1"/>
</dbReference>
<feature type="transmembrane region" description="Helical" evidence="5">
    <location>
        <begin position="399"/>
        <end position="422"/>
    </location>
</feature>
<dbReference type="Gene3D" id="1.20.1250.20">
    <property type="entry name" value="MFS general substrate transporter like domains"/>
    <property type="match status" value="1"/>
</dbReference>
<dbReference type="PROSITE" id="PS00216">
    <property type="entry name" value="SUGAR_TRANSPORT_1"/>
    <property type="match status" value="1"/>
</dbReference>
<keyword evidence="2 5" id="KW-0812">Transmembrane</keyword>
<keyword evidence="4 5" id="KW-0472">Membrane</keyword>
<dbReference type="OrthoDB" id="3252866at2"/>
<evidence type="ECO:0000256" key="3">
    <source>
        <dbReference type="ARBA" id="ARBA00022989"/>
    </source>
</evidence>
<accession>A0A2N4XWU1</accession>
<feature type="transmembrane region" description="Helical" evidence="5">
    <location>
        <begin position="434"/>
        <end position="455"/>
    </location>
</feature>
<feature type="transmembrane region" description="Helical" evidence="5">
    <location>
        <begin position="185"/>
        <end position="203"/>
    </location>
</feature>
<evidence type="ECO:0000313" key="8">
    <source>
        <dbReference type="Proteomes" id="UP000234253"/>
    </source>
</evidence>
<dbReference type="GO" id="GO:0046943">
    <property type="term" value="F:carboxylic acid transmembrane transporter activity"/>
    <property type="evidence" value="ECO:0007669"/>
    <property type="project" value="TreeGrafter"/>
</dbReference>
<organism evidence="7 8">
    <name type="scientific">Candidatus Palibaumannia cicadellinicola</name>
    <dbReference type="NCBI Taxonomy" id="186490"/>
    <lineage>
        <taxon>Bacteria</taxon>
        <taxon>Pseudomonadati</taxon>
        <taxon>Pseudomonadota</taxon>
        <taxon>Gammaproteobacteria</taxon>
        <taxon>Candidatus Palibaumannia</taxon>
    </lineage>
</organism>
<comment type="caution">
    <text evidence="7">The sequence shown here is derived from an EMBL/GenBank/DDBJ whole genome shotgun (WGS) entry which is preliminary data.</text>
</comment>
<dbReference type="InterPro" id="IPR020846">
    <property type="entry name" value="MFS_dom"/>
</dbReference>
<comment type="subcellular location">
    <subcellularLocation>
        <location evidence="1">Membrane</location>
        <topology evidence="1">Multi-pass membrane protein</topology>
    </subcellularLocation>
</comment>
<name>A0A2N4XWU1_9GAMM</name>
<feature type="transmembrane region" description="Helical" evidence="5">
    <location>
        <begin position="364"/>
        <end position="387"/>
    </location>
</feature>
<evidence type="ECO:0000256" key="5">
    <source>
        <dbReference type="SAM" id="Phobius"/>
    </source>
</evidence>
<evidence type="ECO:0000313" key="7">
    <source>
        <dbReference type="EMBL" id="PLK58384.1"/>
    </source>
</evidence>
<dbReference type="RefSeq" id="WP_101627031.1">
    <property type="nucleotide sequence ID" value="NZ_NJPO01000135.1"/>
</dbReference>
<protein>
    <submittedName>
        <fullName evidence="7">MFS transporter</fullName>
    </submittedName>
</protein>
<sequence>MQPVKLNFIFTEQLDSISLTKNQKYLIFIIMIGNILVFFDFFLFNFVMTLLMQDPKWSLSRTQCGLIFSSAGVGIIIGAIVWGWYTDHHSKKKSFLFCLVMLVICTGFSALTPTNNWIYLSVLRIGVGIAVGGFNVIAVPYIQEFLPVKKRGIFTGISLAFVPLGLFFGALTTRYLADILSWREMFSISYLPVLLLAWVKVIPESPRYLVLKRRFQDAQKSYAWVLNIPEWQMINLPHYQFIDHEKLSYRKIIQSYPKEITIIAVGSFCFILGCFVIQSWGQILLNQLLHFSLSMVNTLFMIIAFGNITGRLISAWISDYIGRRWTLFACGLIAALGCIIAALYQHITTIMHMIGINITSADWIFFVGIFIVMMFGDGAFSIINVFGSEMFPNQIRSTCLGLGYGVGATAKMIGPILLSTLIGKSKENCSENIVILPFVILAVIFLLGSIVYLFARETRNIKS</sequence>
<feature type="transmembrane region" description="Helical" evidence="5">
    <location>
        <begin position="66"/>
        <end position="85"/>
    </location>
</feature>
<gene>
    <name evidence="7" type="ORF">CEX73_02595</name>
</gene>
<dbReference type="GO" id="GO:0005886">
    <property type="term" value="C:plasma membrane"/>
    <property type="evidence" value="ECO:0007669"/>
    <property type="project" value="TreeGrafter"/>
</dbReference>
<feature type="transmembrane region" description="Helical" evidence="5">
    <location>
        <begin position="260"/>
        <end position="281"/>
    </location>
</feature>
<feature type="transmembrane region" description="Helical" evidence="5">
    <location>
        <begin position="94"/>
        <end position="111"/>
    </location>
</feature>
<feature type="transmembrane region" description="Helical" evidence="5">
    <location>
        <begin position="325"/>
        <end position="344"/>
    </location>
</feature>
<dbReference type="PANTHER" id="PTHR23508">
    <property type="entry name" value="CARBOXYLIC ACID TRANSPORTER PROTEIN HOMOLOG"/>
    <property type="match status" value="1"/>
</dbReference>
<dbReference type="AlphaFoldDB" id="A0A2N4XWU1"/>
<dbReference type="InterPro" id="IPR005829">
    <property type="entry name" value="Sugar_transporter_CS"/>
</dbReference>